<evidence type="ECO:0000256" key="2">
    <source>
        <dbReference type="ARBA" id="ARBA00022475"/>
    </source>
</evidence>
<keyword evidence="7 8" id="KW-0472">Membrane</keyword>
<feature type="transmembrane region" description="Helical" evidence="8">
    <location>
        <begin position="334"/>
        <end position="356"/>
    </location>
</feature>
<feature type="transmembrane region" description="Helical" evidence="8">
    <location>
        <begin position="239"/>
        <end position="262"/>
    </location>
</feature>
<evidence type="ECO:0000256" key="6">
    <source>
        <dbReference type="ARBA" id="ARBA00022989"/>
    </source>
</evidence>
<evidence type="ECO:0000256" key="4">
    <source>
        <dbReference type="ARBA" id="ARBA00022679"/>
    </source>
</evidence>
<feature type="chain" id="PRO_5035256484" evidence="9">
    <location>
        <begin position="20"/>
        <end position="497"/>
    </location>
</feature>
<dbReference type="PANTHER" id="PTHR33908:SF11">
    <property type="entry name" value="MEMBRANE PROTEIN"/>
    <property type="match status" value="1"/>
</dbReference>
<evidence type="ECO:0000256" key="1">
    <source>
        <dbReference type="ARBA" id="ARBA00004651"/>
    </source>
</evidence>
<feature type="signal peptide" evidence="9">
    <location>
        <begin position="1"/>
        <end position="19"/>
    </location>
</feature>
<evidence type="ECO:0000313" key="12">
    <source>
        <dbReference type="Proteomes" id="UP000597507"/>
    </source>
</evidence>
<dbReference type="EMBL" id="BMKS01000018">
    <property type="protein sequence ID" value="GGG48619.1"/>
    <property type="molecule type" value="Genomic_DNA"/>
</dbReference>
<keyword evidence="6 8" id="KW-1133">Transmembrane helix</keyword>
<evidence type="ECO:0000256" key="5">
    <source>
        <dbReference type="ARBA" id="ARBA00022692"/>
    </source>
</evidence>
<keyword evidence="5 8" id="KW-0812">Transmembrane</keyword>
<keyword evidence="4 11" id="KW-0808">Transferase</keyword>
<dbReference type="GO" id="GO:0016763">
    <property type="term" value="F:pentosyltransferase activity"/>
    <property type="evidence" value="ECO:0007669"/>
    <property type="project" value="TreeGrafter"/>
</dbReference>
<dbReference type="Pfam" id="PF13231">
    <property type="entry name" value="PMT_2"/>
    <property type="match status" value="1"/>
</dbReference>
<evidence type="ECO:0000256" key="7">
    <source>
        <dbReference type="ARBA" id="ARBA00023136"/>
    </source>
</evidence>
<comment type="caution">
    <text evidence="11">The sequence shown here is derived from an EMBL/GenBank/DDBJ whole genome shotgun (WGS) entry which is preliminary data.</text>
</comment>
<keyword evidence="9" id="KW-0732">Signal</keyword>
<dbReference type="PANTHER" id="PTHR33908">
    <property type="entry name" value="MANNOSYLTRANSFERASE YKCB-RELATED"/>
    <property type="match status" value="1"/>
</dbReference>
<evidence type="ECO:0000256" key="8">
    <source>
        <dbReference type="SAM" id="Phobius"/>
    </source>
</evidence>
<dbReference type="InterPro" id="IPR038731">
    <property type="entry name" value="RgtA/B/C-like"/>
</dbReference>
<feature type="transmembrane region" description="Helical" evidence="8">
    <location>
        <begin position="69"/>
        <end position="90"/>
    </location>
</feature>
<evidence type="ECO:0000256" key="9">
    <source>
        <dbReference type="SAM" id="SignalP"/>
    </source>
</evidence>
<dbReference type="AlphaFoldDB" id="A0A8J2ZEZ2"/>
<dbReference type="GO" id="GO:0005886">
    <property type="term" value="C:plasma membrane"/>
    <property type="evidence" value="ECO:0007669"/>
    <property type="project" value="UniProtKB-SubCell"/>
</dbReference>
<keyword evidence="12" id="KW-1185">Reference proteome</keyword>
<name>A0A8J2ZEZ2_9PROT</name>
<dbReference type="InterPro" id="IPR050297">
    <property type="entry name" value="LipidA_mod_glycosyltrf_83"/>
</dbReference>
<keyword evidence="2" id="KW-1003">Cell membrane</keyword>
<sequence length="497" mass="51769">MSVWAWALLGATALRLALAAAVPLAPDEAYYWVWSRGLQPGYLDHPPMVALWIRAGTALLGETPLGIRLLGPLSVALGSVLLARAAAALVPDRPGCGPWAAALLNATLALGVGAVVMTPDTPLLFFWTLALWALARLHRDGDANWWLLVGLAAGLALASKYTAALLGLGILLWLLASPPARRWFRSWQLWAGGALALAAFAPVLAWNAAHDWASFAKQGGRAGDAGAGGLTLRFLGELVAGQFGLATPLVFVLCVAGSVAALRLARPATRGERTAAASAALLLAALAVPGALLLLWQSLGSRVQGNWPAILYPAAGIAAACLLGPRWQRLRAPALALGAAATAFVYLQAVAAPLPLPRRTDPTLARLGGWDEFAAAVESARVTAGAAFVAAEEYGLASGLAYRLPPGVPVVAMDARWRFFALPAPAPGVTGVLVRSERRGEGPPIWPGAVPLGTTLVRARRGVEAERYRLWRVETAEGLPPAARLPRPEPAARSGGG</sequence>
<protein>
    <submittedName>
        <fullName evidence="11">Glycosyl transferase</fullName>
    </submittedName>
</protein>
<proteinExistence type="predicted"/>
<comment type="subcellular location">
    <subcellularLocation>
        <location evidence="1">Cell membrane</location>
        <topology evidence="1">Multi-pass membrane protein</topology>
    </subcellularLocation>
</comment>
<organism evidence="11 12">
    <name type="scientific">Caldovatus sediminis</name>
    <dbReference type="NCBI Taxonomy" id="2041189"/>
    <lineage>
        <taxon>Bacteria</taxon>
        <taxon>Pseudomonadati</taxon>
        <taxon>Pseudomonadota</taxon>
        <taxon>Alphaproteobacteria</taxon>
        <taxon>Acetobacterales</taxon>
        <taxon>Roseomonadaceae</taxon>
        <taxon>Caldovatus</taxon>
    </lineage>
</organism>
<keyword evidence="3" id="KW-0328">Glycosyltransferase</keyword>
<evidence type="ECO:0000256" key="3">
    <source>
        <dbReference type="ARBA" id="ARBA00022676"/>
    </source>
</evidence>
<feature type="transmembrane region" description="Helical" evidence="8">
    <location>
        <begin position="187"/>
        <end position="209"/>
    </location>
</feature>
<evidence type="ECO:0000313" key="11">
    <source>
        <dbReference type="EMBL" id="GGG48619.1"/>
    </source>
</evidence>
<feature type="domain" description="Glycosyltransferase RgtA/B/C/D-like" evidence="10">
    <location>
        <begin position="44"/>
        <end position="206"/>
    </location>
</feature>
<evidence type="ECO:0000259" key="10">
    <source>
        <dbReference type="Pfam" id="PF13231"/>
    </source>
</evidence>
<feature type="transmembrane region" description="Helical" evidence="8">
    <location>
        <begin position="145"/>
        <end position="175"/>
    </location>
</feature>
<gene>
    <name evidence="11" type="ORF">GCM10010964_39990</name>
</gene>
<feature type="transmembrane region" description="Helical" evidence="8">
    <location>
        <begin position="309"/>
        <end position="327"/>
    </location>
</feature>
<dbReference type="GO" id="GO:0009103">
    <property type="term" value="P:lipopolysaccharide biosynthetic process"/>
    <property type="evidence" value="ECO:0007669"/>
    <property type="project" value="UniProtKB-ARBA"/>
</dbReference>
<feature type="transmembrane region" description="Helical" evidence="8">
    <location>
        <begin position="274"/>
        <end position="297"/>
    </location>
</feature>
<reference evidence="11 12" key="1">
    <citation type="journal article" date="2014" name="Int. J. Syst. Evol. Microbiol.">
        <title>Complete genome sequence of Corynebacterium casei LMG S-19264T (=DSM 44701T), isolated from a smear-ripened cheese.</title>
        <authorList>
            <consortium name="US DOE Joint Genome Institute (JGI-PGF)"/>
            <person name="Walter F."/>
            <person name="Albersmeier A."/>
            <person name="Kalinowski J."/>
            <person name="Ruckert C."/>
        </authorList>
    </citation>
    <scope>NUCLEOTIDE SEQUENCE [LARGE SCALE GENOMIC DNA]</scope>
    <source>
        <strain evidence="11 12">CGMCC 1.16330</strain>
    </source>
</reference>
<dbReference type="Proteomes" id="UP000597507">
    <property type="component" value="Unassembled WGS sequence"/>
</dbReference>
<feature type="transmembrane region" description="Helical" evidence="8">
    <location>
        <begin position="102"/>
        <end position="133"/>
    </location>
</feature>
<dbReference type="RefSeq" id="WP_188903487.1">
    <property type="nucleotide sequence ID" value="NZ_BMKS01000018.1"/>
</dbReference>
<accession>A0A8J2ZEZ2</accession>